<evidence type="ECO:0000256" key="5">
    <source>
        <dbReference type="PIRNR" id="PIRNR005651"/>
    </source>
</evidence>
<sequence>MKNILIFLLSIVKILSFILVFSLILLAIMQPLYILKENEISITTRLGKIERTENTAGLKYKIPFIESVQIFPKNILRWDGEPQRIPTGGDEKQLIWIDTTARWKIVDINQFYTAIKTMNRASTIINAAIEPAVRGVIAKYPLLEIIRSSNDPIQRLSDGILKPQNTTNNTTYKITKGRKIIENEIIEVSNKNTKDIGIEIVDVLIRKIGYDPSLIDSVHNRMISERQQIAEEQRSTGIAEQTEILGSIEKEKLKLLSEAKAEAAKIKAEGDHEAAKIYAKAYGKNVEFYKFWQALESYKTTLKDKRKIFSTDMDFFKYLHNKKI</sequence>
<dbReference type="GO" id="GO:0006508">
    <property type="term" value="P:proteolysis"/>
    <property type="evidence" value="ECO:0007669"/>
    <property type="project" value="UniProtKB-KW"/>
</dbReference>
<comment type="function">
    <text evidence="5">HflC and HflK could regulate a protease.</text>
</comment>
<dbReference type="GO" id="GO:0016020">
    <property type="term" value="C:membrane"/>
    <property type="evidence" value="ECO:0007669"/>
    <property type="project" value="UniProtKB-SubCell"/>
</dbReference>
<keyword evidence="6" id="KW-0472">Membrane</keyword>
<gene>
    <name evidence="8" type="ORF">BCO_0095100</name>
</gene>
<keyword evidence="3 6" id="KW-0812">Transmembrane</keyword>
<dbReference type="PANTHER" id="PTHR42911:SF2">
    <property type="entry name" value="PROHIBITIN FAMILY PROTEIN"/>
    <property type="match status" value="1"/>
</dbReference>
<dbReference type="Gene3D" id="3.30.479.30">
    <property type="entry name" value="Band 7 domain"/>
    <property type="match status" value="1"/>
</dbReference>
<evidence type="ECO:0000313" key="8">
    <source>
        <dbReference type="EMBL" id="AHH10361.1"/>
    </source>
</evidence>
<keyword evidence="8" id="KW-0378">Hydrolase</keyword>
<keyword evidence="9" id="KW-1185">Reference proteome</keyword>
<dbReference type="InterPro" id="IPR036013">
    <property type="entry name" value="Band_7/SPFH_dom_sf"/>
</dbReference>
<keyword evidence="8" id="KW-0645">Protease</keyword>
<reference evidence="8" key="1">
    <citation type="submission" date="2013-04" db="EMBL/GenBank/DDBJ databases">
        <title>Comparative Genomics of Relapsing Fever Spirochetes.</title>
        <authorList>
            <person name="Schwan T.G."/>
            <person name="Raffel S.J."/>
            <person name="Porcella S.F."/>
            <person name="Martens C.A."/>
            <person name="Bruno D.P."/>
            <person name="Ricklefs S.M."/>
            <person name="Barbian K.B."/>
        </authorList>
    </citation>
    <scope>NUCLEOTIDE SEQUENCE [LARGE SCALE GENOMIC DNA]</scope>
    <source>
        <strain evidence="8">Co53</strain>
    </source>
</reference>
<dbReference type="Proteomes" id="UP000019330">
    <property type="component" value="Chromosome"/>
</dbReference>
<dbReference type="Pfam" id="PF01145">
    <property type="entry name" value="Band_7"/>
    <property type="match status" value="1"/>
</dbReference>
<dbReference type="HOGENOM" id="CLU_059167_1_1_12"/>
<evidence type="ECO:0000256" key="4">
    <source>
        <dbReference type="ARBA" id="ARBA00022989"/>
    </source>
</evidence>
<dbReference type="SMART" id="SM00244">
    <property type="entry name" value="PHB"/>
    <property type="match status" value="1"/>
</dbReference>
<evidence type="ECO:0000256" key="6">
    <source>
        <dbReference type="SAM" id="Phobius"/>
    </source>
</evidence>
<proteinExistence type="inferred from homology"/>
<comment type="subcellular location">
    <subcellularLocation>
        <location evidence="1">Membrane</location>
        <topology evidence="1">Single-pass membrane protein</topology>
    </subcellularLocation>
</comment>
<dbReference type="EMBL" id="CP005745">
    <property type="protein sequence ID" value="AHH10361.1"/>
    <property type="molecule type" value="Genomic_DNA"/>
</dbReference>
<dbReference type="STRING" id="1313292.BCO_0095100"/>
<dbReference type="InterPro" id="IPR001107">
    <property type="entry name" value="Band_7"/>
</dbReference>
<feature type="transmembrane region" description="Helical" evidence="6">
    <location>
        <begin position="6"/>
        <end position="28"/>
    </location>
</feature>
<dbReference type="eggNOG" id="COG0330">
    <property type="taxonomic scope" value="Bacteria"/>
</dbReference>
<evidence type="ECO:0000256" key="2">
    <source>
        <dbReference type="ARBA" id="ARBA00007862"/>
    </source>
</evidence>
<dbReference type="PANTHER" id="PTHR42911">
    <property type="entry name" value="MODULATOR OF FTSH PROTEASE HFLC"/>
    <property type="match status" value="1"/>
</dbReference>
<dbReference type="GO" id="GO:0008233">
    <property type="term" value="F:peptidase activity"/>
    <property type="evidence" value="ECO:0007669"/>
    <property type="project" value="UniProtKB-KW"/>
</dbReference>
<name>W5SZA2_9SPIR</name>
<protein>
    <recommendedName>
        <fullName evidence="5">Protein HflC</fullName>
    </recommendedName>
</protein>
<comment type="similarity">
    <text evidence="2 5">Belongs to the band 7/mec-2 family. HflC subfamily.</text>
</comment>
<feature type="domain" description="Band 7" evidence="7">
    <location>
        <begin position="30"/>
        <end position="222"/>
    </location>
</feature>
<organism evidence="8 9">
    <name type="scientific">Borrelia coriaceae ATCC 43381</name>
    <dbReference type="NCBI Taxonomy" id="1408429"/>
    <lineage>
        <taxon>Bacteria</taxon>
        <taxon>Pseudomonadati</taxon>
        <taxon>Spirochaetota</taxon>
        <taxon>Spirochaetia</taxon>
        <taxon>Spirochaetales</taxon>
        <taxon>Borreliaceae</taxon>
        <taxon>Borrelia</taxon>
    </lineage>
</organism>
<dbReference type="PATRIC" id="fig|1313292.3.peg.205"/>
<dbReference type="CDD" id="cd03405">
    <property type="entry name" value="SPFH_HflC"/>
    <property type="match status" value="1"/>
</dbReference>
<keyword evidence="4 6" id="KW-1133">Transmembrane helix</keyword>
<dbReference type="OrthoDB" id="9809197at2"/>
<dbReference type="RefSeq" id="WP_025407872.1">
    <property type="nucleotide sequence ID" value="NZ_CP005745.1"/>
</dbReference>
<evidence type="ECO:0000256" key="1">
    <source>
        <dbReference type="ARBA" id="ARBA00004167"/>
    </source>
</evidence>
<dbReference type="PIRSF" id="PIRSF005651">
    <property type="entry name" value="HflC"/>
    <property type="match status" value="1"/>
</dbReference>
<dbReference type="SUPFAM" id="SSF117892">
    <property type="entry name" value="Band 7/SPFH domain"/>
    <property type="match status" value="1"/>
</dbReference>
<dbReference type="NCBIfam" id="TIGR01932">
    <property type="entry name" value="hflC"/>
    <property type="match status" value="1"/>
</dbReference>
<evidence type="ECO:0000259" key="7">
    <source>
        <dbReference type="SMART" id="SM00244"/>
    </source>
</evidence>
<accession>W5SZA2</accession>
<evidence type="ECO:0000256" key="3">
    <source>
        <dbReference type="ARBA" id="ARBA00022692"/>
    </source>
</evidence>
<dbReference type="AlphaFoldDB" id="W5SZA2"/>
<dbReference type="InterPro" id="IPR010200">
    <property type="entry name" value="HflC"/>
</dbReference>
<evidence type="ECO:0000313" key="9">
    <source>
        <dbReference type="Proteomes" id="UP000019330"/>
    </source>
</evidence>